<dbReference type="GO" id="GO:0008312">
    <property type="term" value="F:7S RNA binding"/>
    <property type="evidence" value="ECO:0007669"/>
    <property type="project" value="UniProtKB-UniRule"/>
</dbReference>
<evidence type="ECO:0000313" key="11">
    <source>
        <dbReference type="WBParaSite" id="ALUE_0001484201-mRNA-1"/>
    </source>
</evidence>
<reference evidence="11" key="1">
    <citation type="submission" date="2017-02" db="UniProtKB">
        <authorList>
            <consortium name="WormBaseParasite"/>
        </authorList>
    </citation>
    <scope>IDENTIFICATION</scope>
</reference>
<keyword evidence="5 8" id="KW-0694">RNA-binding</keyword>
<accession>A0A0M3IB22</accession>
<comment type="subunit">
    <text evidence="8">Heterodimer with SRP9; binds RNA as heterodimer. Component of a signal recognition particle (SRP) complex that consists of a 7SL RNA molecule of 300 nucleotides and six protein subunits: SRP72, SRP68, SRP54, SRP19, SRP14 and SRP9.</text>
</comment>
<dbReference type="GO" id="GO:0006614">
    <property type="term" value="P:SRP-dependent cotranslational protein targeting to membrane"/>
    <property type="evidence" value="ECO:0007669"/>
    <property type="project" value="UniProtKB-UniRule"/>
</dbReference>
<keyword evidence="4 8" id="KW-0963">Cytoplasm</keyword>
<dbReference type="WBParaSite" id="ALUE_0001484201-mRNA-1">
    <property type="protein sequence ID" value="ALUE_0001484201-mRNA-1"/>
    <property type="gene ID" value="ALUE_0001484201"/>
</dbReference>
<organism evidence="10 11">
    <name type="scientific">Ascaris lumbricoides</name>
    <name type="common">Giant roundworm</name>
    <dbReference type="NCBI Taxonomy" id="6252"/>
    <lineage>
        <taxon>Eukaryota</taxon>
        <taxon>Metazoa</taxon>
        <taxon>Ecdysozoa</taxon>
        <taxon>Nematoda</taxon>
        <taxon>Chromadorea</taxon>
        <taxon>Rhabditida</taxon>
        <taxon>Spirurina</taxon>
        <taxon>Ascaridomorpha</taxon>
        <taxon>Ascaridoidea</taxon>
        <taxon>Ascarididae</taxon>
        <taxon>Ascaris</taxon>
    </lineage>
</organism>
<keyword evidence="10" id="KW-1185">Reference proteome</keyword>
<dbReference type="Gene3D" id="3.30.720.10">
    <property type="entry name" value="Signal recognition particle alu RNA binding heterodimer, srp9/1"/>
    <property type="match status" value="1"/>
</dbReference>
<feature type="region of interest" description="Disordered" evidence="9">
    <location>
        <begin position="96"/>
        <end position="122"/>
    </location>
</feature>
<comment type="similarity">
    <text evidence="2 8">Belongs to the SRP14 family.</text>
</comment>
<dbReference type="SUPFAM" id="SSF54762">
    <property type="entry name" value="Signal recognition particle alu RNA binding heterodimer, SRP9/14"/>
    <property type="match status" value="1"/>
</dbReference>
<evidence type="ECO:0000256" key="8">
    <source>
        <dbReference type="RuleBase" id="RU368100"/>
    </source>
</evidence>
<evidence type="ECO:0000256" key="9">
    <source>
        <dbReference type="SAM" id="MobiDB-lite"/>
    </source>
</evidence>
<evidence type="ECO:0000256" key="4">
    <source>
        <dbReference type="ARBA" id="ARBA00022490"/>
    </source>
</evidence>
<sequence length="122" mass="13737">MTLLENEHFLVELAKMFQRARLGGPQSVTITLKHYDGRTKPHPKTTTALHSPKGEDLCLFRAKLGDKKISTVVHAKEVNKFQLAYAAVLKSNMDNLKKRERKTPGTAIGKRKTEARKAKKAQ</sequence>
<dbReference type="GO" id="GO:0030942">
    <property type="term" value="F:endoplasmic reticulum signal peptide binding"/>
    <property type="evidence" value="ECO:0007669"/>
    <property type="project" value="UniProtKB-UniRule"/>
</dbReference>
<evidence type="ECO:0000256" key="7">
    <source>
        <dbReference type="ARBA" id="ARBA00023274"/>
    </source>
</evidence>
<evidence type="ECO:0000256" key="6">
    <source>
        <dbReference type="ARBA" id="ARBA00023135"/>
    </source>
</evidence>
<evidence type="ECO:0000256" key="1">
    <source>
        <dbReference type="ARBA" id="ARBA00004496"/>
    </source>
</evidence>
<keyword evidence="7 8" id="KW-0687">Ribonucleoprotein</keyword>
<evidence type="ECO:0000256" key="5">
    <source>
        <dbReference type="ARBA" id="ARBA00022884"/>
    </source>
</evidence>
<dbReference type="Pfam" id="PF02290">
    <property type="entry name" value="SRP14"/>
    <property type="match status" value="1"/>
</dbReference>
<comment type="function">
    <text evidence="8">Component of the signal recognition particle (SRP) complex, a ribonucleoprotein complex that mediates the cotranslational targeting of secretory and membrane proteins to the endoplasmic reticulum (ER). SRP9 together with SRP14 and the Alu portion of the SRP RNA, constitutes the elongation arrest domain of SRP. The complex of SRP9 and SRP14 is required for SRP RNA binding.</text>
</comment>
<evidence type="ECO:0000256" key="2">
    <source>
        <dbReference type="ARBA" id="ARBA00010349"/>
    </source>
</evidence>
<keyword evidence="6 8" id="KW-0733">Signal recognition particle</keyword>
<evidence type="ECO:0000313" key="10">
    <source>
        <dbReference type="Proteomes" id="UP000036681"/>
    </source>
</evidence>
<evidence type="ECO:0000256" key="3">
    <source>
        <dbReference type="ARBA" id="ARBA00017926"/>
    </source>
</evidence>
<dbReference type="InterPro" id="IPR003210">
    <property type="entry name" value="Signal_recog_particle_SRP14"/>
</dbReference>
<dbReference type="GO" id="GO:0005786">
    <property type="term" value="C:signal recognition particle, endoplasmic reticulum targeting"/>
    <property type="evidence" value="ECO:0007669"/>
    <property type="project" value="UniProtKB-UniRule"/>
</dbReference>
<dbReference type="AlphaFoldDB" id="A0A0M3IB22"/>
<dbReference type="PANTHER" id="PTHR12013">
    <property type="entry name" value="SIGNAL RECOGNITION PARTICLE 14 KD PROTEIN"/>
    <property type="match status" value="1"/>
</dbReference>
<protein>
    <recommendedName>
        <fullName evidence="3 8">Signal recognition particle 14 kDa protein</fullName>
        <shortName evidence="8">SRP14</shortName>
    </recommendedName>
</protein>
<proteinExistence type="inferred from homology"/>
<dbReference type="InterPro" id="IPR009018">
    <property type="entry name" value="Signal_recog_particle_SRP9/14"/>
</dbReference>
<name>A0A0M3IB22_ASCLU</name>
<dbReference type="FunFam" id="3.30.720.10:FF:000003">
    <property type="entry name" value="Signal recognition particle 14"/>
    <property type="match status" value="1"/>
</dbReference>
<comment type="subcellular location">
    <subcellularLocation>
        <location evidence="1 8">Cytoplasm</location>
    </subcellularLocation>
</comment>
<dbReference type="Proteomes" id="UP000036681">
    <property type="component" value="Unplaced"/>
</dbReference>